<evidence type="ECO:0000313" key="1">
    <source>
        <dbReference type="EMBL" id="OQU83111.1"/>
    </source>
</evidence>
<reference evidence="2" key="2">
    <citation type="journal article" date="2018" name="Plant J.">
        <title>The Sorghum bicolor reference genome: improved assembly, gene annotations, a transcriptome atlas, and signatures of genome organization.</title>
        <authorList>
            <person name="McCormick R.F."/>
            <person name="Truong S.K."/>
            <person name="Sreedasyam A."/>
            <person name="Jenkins J."/>
            <person name="Shu S."/>
            <person name="Sims D."/>
            <person name="Kennedy M."/>
            <person name="Amirebrahimi M."/>
            <person name="Weers B.D."/>
            <person name="McKinley B."/>
            <person name="Mattison A."/>
            <person name="Morishige D.T."/>
            <person name="Grimwood J."/>
            <person name="Schmutz J."/>
            <person name="Mullet J.E."/>
        </authorList>
    </citation>
    <scope>NUCLEOTIDE SEQUENCE [LARGE SCALE GENOMIC DNA]</scope>
    <source>
        <strain evidence="2">cv. BTx623</strain>
    </source>
</reference>
<organism evidence="1 2">
    <name type="scientific">Sorghum bicolor</name>
    <name type="common">Sorghum</name>
    <name type="synonym">Sorghum vulgare</name>
    <dbReference type="NCBI Taxonomy" id="4558"/>
    <lineage>
        <taxon>Eukaryota</taxon>
        <taxon>Viridiplantae</taxon>
        <taxon>Streptophyta</taxon>
        <taxon>Embryophyta</taxon>
        <taxon>Tracheophyta</taxon>
        <taxon>Spermatophyta</taxon>
        <taxon>Magnoliopsida</taxon>
        <taxon>Liliopsida</taxon>
        <taxon>Poales</taxon>
        <taxon>Poaceae</taxon>
        <taxon>PACMAD clade</taxon>
        <taxon>Panicoideae</taxon>
        <taxon>Andropogonodae</taxon>
        <taxon>Andropogoneae</taxon>
        <taxon>Sorghinae</taxon>
        <taxon>Sorghum</taxon>
    </lineage>
</organism>
<dbReference type="Gramene" id="OQU83111">
    <property type="protein sequence ID" value="OQU83111"/>
    <property type="gene ID" value="SORBI_3005G077966"/>
</dbReference>
<protein>
    <submittedName>
        <fullName evidence="1">Uncharacterized protein</fullName>
    </submittedName>
</protein>
<name>A0A1Z5RHU3_SORBI</name>
<dbReference type="EMBL" id="CM000764">
    <property type="protein sequence ID" value="OQU83111.1"/>
    <property type="molecule type" value="Genomic_DNA"/>
</dbReference>
<evidence type="ECO:0000313" key="2">
    <source>
        <dbReference type="Proteomes" id="UP000000768"/>
    </source>
</evidence>
<gene>
    <name evidence="1" type="ORF">SORBI_3005G077966</name>
</gene>
<reference evidence="1 2" key="1">
    <citation type="journal article" date="2009" name="Nature">
        <title>The Sorghum bicolor genome and the diversification of grasses.</title>
        <authorList>
            <person name="Paterson A.H."/>
            <person name="Bowers J.E."/>
            <person name="Bruggmann R."/>
            <person name="Dubchak I."/>
            <person name="Grimwood J."/>
            <person name="Gundlach H."/>
            <person name="Haberer G."/>
            <person name="Hellsten U."/>
            <person name="Mitros T."/>
            <person name="Poliakov A."/>
            <person name="Schmutz J."/>
            <person name="Spannagl M."/>
            <person name="Tang H."/>
            <person name="Wang X."/>
            <person name="Wicker T."/>
            <person name="Bharti A.K."/>
            <person name="Chapman J."/>
            <person name="Feltus F.A."/>
            <person name="Gowik U."/>
            <person name="Grigoriev I.V."/>
            <person name="Lyons E."/>
            <person name="Maher C.A."/>
            <person name="Martis M."/>
            <person name="Narechania A."/>
            <person name="Otillar R.P."/>
            <person name="Penning B.W."/>
            <person name="Salamov A.A."/>
            <person name="Wang Y."/>
            <person name="Zhang L."/>
            <person name="Carpita N.C."/>
            <person name="Freeling M."/>
            <person name="Gingle A.R."/>
            <person name="Hash C.T."/>
            <person name="Keller B."/>
            <person name="Klein P."/>
            <person name="Kresovich S."/>
            <person name="McCann M.C."/>
            <person name="Ming R."/>
            <person name="Peterson D.G."/>
            <person name="Mehboob-ur-Rahman"/>
            <person name="Ware D."/>
            <person name="Westhoff P."/>
            <person name="Mayer K.F."/>
            <person name="Messing J."/>
            <person name="Rokhsar D.S."/>
        </authorList>
    </citation>
    <scope>NUCLEOTIDE SEQUENCE [LARGE SCALE GENOMIC DNA]</scope>
    <source>
        <strain evidence="2">cv. BTx623</strain>
    </source>
</reference>
<keyword evidence="2" id="KW-1185">Reference proteome</keyword>
<dbReference type="AlphaFoldDB" id="A0A1Z5RHU3"/>
<dbReference type="InParanoid" id="A0A1Z5RHU3"/>
<proteinExistence type="predicted"/>
<accession>A0A1Z5RHU3</accession>
<dbReference type="Proteomes" id="UP000000768">
    <property type="component" value="Chromosome 5"/>
</dbReference>
<sequence>MARVSVSSQMLQLNISAIFPCCWNNTFKMFQLHHHNLGVVIYFCCCNIYVHSVSTASTHCCSSSFYVVAIT</sequence>